<dbReference type="Pfam" id="PF14493">
    <property type="entry name" value="HTH_40"/>
    <property type="match status" value="1"/>
</dbReference>
<dbReference type="AlphaFoldDB" id="A0A914SFZ9"/>
<sequence>MVVAALIVKLSSVAIDGADLAQIRGVSESTVASYVVNFVKVGLPIHMDVLGINEDLISTVLKTIRENGSDIIRMKPIMEKLPEGFIDYNRLKIIFTILEYEYGTEDEESLSQNESNVSQLERKPHESKVSQLEREPPTPTRIVSKGTESGASSQAANSISPMLNSQQTQCSKRSVPIWMTSKTTTRLASQPPIKKAKSSNLFR</sequence>
<accession>A0A914SFZ9</accession>
<evidence type="ECO:0000313" key="3">
    <source>
        <dbReference type="Proteomes" id="UP000887564"/>
    </source>
</evidence>
<evidence type="ECO:0000256" key="1">
    <source>
        <dbReference type="SAM" id="MobiDB-lite"/>
    </source>
</evidence>
<dbReference type="WBParaSite" id="PEQ_0001293101-mRNA-1">
    <property type="protein sequence ID" value="PEQ_0001293101-mRNA-1"/>
    <property type="gene ID" value="PEQ_0001293101"/>
</dbReference>
<feature type="compositionally biased region" description="Basic and acidic residues" evidence="1">
    <location>
        <begin position="120"/>
        <end position="136"/>
    </location>
</feature>
<feature type="domain" description="Helicase Helix-turn-helix" evidence="2">
    <location>
        <begin position="19"/>
        <end position="93"/>
    </location>
</feature>
<reference evidence="4" key="1">
    <citation type="submission" date="2022-11" db="UniProtKB">
        <authorList>
            <consortium name="WormBaseParasite"/>
        </authorList>
    </citation>
    <scope>IDENTIFICATION</scope>
</reference>
<evidence type="ECO:0000313" key="4">
    <source>
        <dbReference type="WBParaSite" id="PEQ_0001293101-mRNA-1"/>
    </source>
</evidence>
<feature type="compositionally biased region" description="Polar residues" evidence="1">
    <location>
        <begin position="146"/>
        <end position="172"/>
    </location>
</feature>
<keyword evidence="3" id="KW-1185">Reference proteome</keyword>
<dbReference type="InterPro" id="IPR029491">
    <property type="entry name" value="Helicase_HTH"/>
</dbReference>
<feature type="region of interest" description="Disordered" evidence="1">
    <location>
        <begin position="109"/>
        <end position="203"/>
    </location>
</feature>
<feature type="compositionally biased region" description="Polar residues" evidence="1">
    <location>
        <begin position="110"/>
        <end position="119"/>
    </location>
</feature>
<organism evidence="3 4">
    <name type="scientific">Parascaris equorum</name>
    <name type="common">Equine roundworm</name>
    <dbReference type="NCBI Taxonomy" id="6256"/>
    <lineage>
        <taxon>Eukaryota</taxon>
        <taxon>Metazoa</taxon>
        <taxon>Ecdysozoa</taxon>
        <taxon>Nematoda</taxon>
        <taxon>Chromadorea</taxon>
        <taxon>Rhabditida</taxon>
        <taxon>Spirurina</taxon>
        <taxon>Ascaridomorpha</taxon>
        <taxon>Ascaridoidea</taxon>
        <taxon>Ascarididae</taxon>
        <taxon>Parascaris</taxon>
    </lineage>
</organism>
<name>A0A914SFZ9_PAREQ</name>
<proteinExistence type="predicted"/>
<dbReference type="Proteomes" id="UP000887564">
    <property type="component" value="Unplaced"/>
</dbReference>
<protein>
    <submittedName>
        <fullName evidence="4">Helicase Helix-turn-helix domain-containing protein</fullName>
    </submittedName>
</protein>
<evidence type="ECO:0000259" key="2">
    <source>
        <dbReference type="Pfam" id="PF14493"/>
    </source>
</evidence>